<dbReference type="Gene3D" id="1.10.10.10">
    <property type="entry name" value="Winged helix-like DNA-binding domain superfamily/Winged helix DNA-binding domain"/>
    <property type="match status" value="1"/>
</dbReference>
<evidence type="ECO:0000313" key="4">
    <source>
        <dbReference type="Proteomes" id="UP000642748"/>
    </source>
</evidence>
<dbReference type="GO" id="GO:0006950">
    <property type="term" value="P:response to stress"/>
    <property type="evidence" value="ECO:0007669"/>
    <property type="project" value="TreeGrafter"/>
</dbReference>
<dbReference type="SMART" id="SM00347">
    <property type="entry name" value="HTH_MARR"/>
    <property type="match status" value="1"/>
</dbReference>
<comment type="caution">
    <text evidence="3">The sequence shown here is derived from an EMBL/GenBank/DDBJ whole genome shotgun (WGS) entry which is preliminary data.</text>
</comment>
<reference evidence="3" key="1">
    <citation type="submission" date="2021-01" db="EMBL/GenBank/DDBJ databases">
        <title>Whole genome shotgun sequence of Rugosimonospora africana NBRC 104875.</title>
        <authorList>
            <person name="Komaki H."/>
            <person name="Tamura T."/>
        </authorList>
    </citation>
    <scope>NUCLEOTIDE SEQUENCE</scope>
    <source>
        <strain evidence="3">NBRC 104875</strain>
    </source>
</reference>
<dbReference type="PRINTS" id="PR00598">
    <property type="entry name" value="HTHMARR"/>
</dbReference>
<evidence type="ECO:0000259" key="2">
    <source>
        <dbReference type="PROSITE" id="PS50995"/>
    </source>
</evidence>
<dbReference type="InterPro" id="IPR036390">
    <property type="entry name" value="WH_DNA-bd_sf"/>
</dbReference>
<name>A0A8J3QV11_9ACTN</name>
<dbReference type="InterPro" id="IPR000835">
    <property type="entry name" value="HTH_MarR-typ"/>
</dbReference>
<feature type="compositionally biased region" description="Low complexity" evidence="1">
    <location>
        <begin position="21"/>
        <end position="39"/>
    </location>
</feature>
<evidence type="ECO:0000256" key="1">
    <source>
        <dbReference type="SAM" id="MobiDB-lite"/>
    </source>
</evidence>
<dbReference type="InterPro" id="IPR039422">
    <property type="entry name" value="MarR/SlyA-like"/>
</dbReference>
<dbReference type="GO" id="GO:0003700">
    <property type="term" value="F:DNA-binding transcription factor activity"/>
    <property type="evidence" value="ECO:0007669"/>
    <property type="project" value="InterPro"/>
</dbReference>
<accession>A0A8J3QV11</accession>
<gene>
    <name evidence="3" type="ORF">Raf01_44550</name>
</gene>
<dbReference type="PANTHER" id="PTHR33164:SF106">
    <property type="entry name" value="TRANSCRIPTIONAL REGULATORY PROTEIN"/>
    <property type="match status" value="1"/>
</dbReference>
<feature type="compositionally biased region" description="Pro residues" evidence="1">
    <location>
        <begin position="1"/>
        <end position="20"/>
    </location>
</feature>
<feature type="region of interest" description="Disordered" evidence="1">
    <location>
        <begin position="1"/>
        <end position="48"/>
    </location>
</feature>
<keyword evidence="4" id="KW-1185">Reference proteome</keyword>
<protein>
    <recommendedName>
        <fullName evidence="2">HTH marR-type domain-containing protein</fullName>
    </recommendedName>
</protein>
<dbReference type="AlphaFoldDB" id="A0A8J3QV11"/>
<dbReference type="EMBL" id="BONZ01000041">
    <property type="protein sequence ID" value="GIH16283.1"/>
    <property type="molecule type" value="Genomic_DNA"/>
</dbReference>
<dbReference type="SUPFAM" id="SSF46785">
    <property type="entry name" value="Winged helix' DNA-binding domain"/>
    <property type="match status" value="1"/>
</dbReference>
<evidence type="ECO:0000313" key="3">
    <source>
        <dbReference type="EMBL" id="GIH16283.1"/>
    </source>
</evidence>
<proteinExistence type="predicted"/>
<dbReference type="Pfam" id="PF12802">
    <property type="entry name" value="MarR_2"/>
    <property type="match status" value="1"/>
</dbReference>
<sequence length="207" mass="21622">MSPATPPAPPPDPPLPPGPTHSPDSALSPGPAPSADSAPPADPAPIPESASGMRIVHLLRAVTVSLDAFGARFAAANGLHPTDLRAIIDLLDAERASVMATPGWLGERLSLNSASVTALVDRLERAGQVRREPHPHDRRRVRLVVSPEAKALGWAFFGPLMSRVVGMLDGYGETELAVVHRFLSETAGIVADVTGPGPARVTRDDTA</sequence>
<dbReference type="InterPro" id="IPR036388">
    <property type="entry name" value="WH-like_DNA-bd_sf"/>
</dbReference>
<feature type="domain" description="HTH marR-type" evidence="2">
    <location>
        <begin position="52"/>
        <end position="188"/>
    </location>
</feature>
<dbReference type="Proteomes" id="UP000642748">
    <property type="component" value="Unassembled WGS sequence"/>
</dbReference>
<dbReference type="PROSITE" id="PS50995">
    <property type="entry name" value="HTH_MARR_2"/>
    <property type="match status" value="1"/>
</dbReference>
<dbReference type="PANTHER" id="PTHR33164">
    <property type="entry name" value="TRANSCRIPTIONAL REGULATOR, MARR FAMILY"/>
    <property type="match status" value="1"/>
</dbReference>
<organism evidence="3 4">
    <name type="scientific">Rugosimonospora africana</name>
    <dbReference type="NCBI Taxonomy" id="556532"/>
    <lineage>
        <taxon>Bacteria</taxon>
        <taxon>Bacillati</taxon>
        <taxon>Actinomycetota</taxon>
        <taxon>Actinomycetes</taxon>
        <taxon>Micromonosporales</taxon>
        <taxon>Micromonosporaceae</taxon>
        <taxon>Rugosimonospora</taxon>
    </lineage>
</organism>